<dbReference type="Pfam" id="PF00702">
    <property type="entry name" value="Hydrolase"/>
    <property type="match status" value="1"/>
</dbReference>
<gene>
    <name evidence="2" type="ORF">SLS59_002710</name>
</gene>
<sequence length="341" mass="38445">MFPSRAQCAKRNLLLCFDAFGTLFQPNTPIPRAYAQAALNHDVKITAKNPEADVGREFKRAFKEASARNPNYGKATGLGAEKWWRNVIHSTFQKWLEPGQEVPQSLVDELLRRYSTKEGYDIFPDVKPFFQMLRDHSLTSIVEPWPWNKTVVGIITNSDDRVPGILESFGLEVGAGRVGVPDHRLEEGLKDDISFVVLSYDVGVEKPERRIFDAAVDSFNEILARRDDGLKVDNFEKLYVGDSLEHDFFGAKRAGWNALLLDRSEHYKSMFAKKGKDLVSTTIKHNKHDKFVKVAMVKNLEALRSWYPQGSRDTSPGFGGSEDEGAVSSRPEHEPDAEAKS</sequence>
<dbReference type="InterPro" id="IPR023214">
    <property type="entry name" value="HAD_sf"/>
</dbReference>
<accession>A0ABR3RRU3</accession>
<evidence type="ECO:0000313" key="2">
    <source>
        <dbReference type="EMBL" id="KAL1607008.1"/>
    </source>
</evidence>
<dbReference type="Gene3D" id="1.10.150.720">
    <property type="entry name" value="Haloacid dehalogenase-like hydrolase"/>
    <property type="match status" value="1"/>
</dbReference>
<dbReference type="InterPro" id="IPR051828">
    <property type="entry name" value="HAD-like_hydrolase_domain"/>
</dbReference>
<dbReference type="Gene3D" id="3.40.50.1000">
    <property type="entry name" value="HAD superfamily/HAD-like"/>
    <property type="match status" value="1"/>
</dbReference>
<comment type="caution">
    <text evidence="2">The sequence shown here is derived from an EMBL/GenBank/DDBJ whole genome shotgun (WGS) entry which is preliminary data.</text>
</comment>
<dbReference type="InterPro" id="IPR044924">
    <property type="entry name" value="HAD-SF_hydro_IA_REG-2-like_cap"/>
</dbReference>
<name>A0ABR3RRU3_9PLEO</name>
<keyword evidence="3" id="KW-1185">Reference proteome</keyword>
<evidence type="ECO:0008006" key="4">
    <source>
        <dbReference type="Google" id="ProtNLM"/>
    </source>
</evidence>
<dbReference type="Proteomes" id="UP001521222">
    <property type="component" value="Unassembled WGS sequence"/>
</dbReference>
<feature type="compositionally biased region" description="Basic and acidic residues" evidence="1">
    <location>
        <begin position="330"/>
        <end position="341"/>
    </location>
</feature>
<reference evidence="2 3" key="1">
    <citation type="submission" date="2024-02" db="EMBL/GenBank/DDBJ databases">
        <title>De novo assembly and annotation of 12 fungi associated with fruit tree decline syndrome in Ontario, Canada.</title>
        <authorList>
            <person name="Sulman M."/>
            <person name="Ellouze W."/>
            <person name="Ilyukhin E."/>
        </authorList>
    </citation>
    <scope>NUCLEOTIDE SEQUENCE [LARGE SCALE GENOMIC DNA]</scope>
    <source>
        <strain evidence="2 3">M97-236</strain>
    </source>
</reference>
<dbReference type="EMBL" id="JAKIXB020000007">
    <property type="protein sequence ID" value="KAL1607008.1"/>
    <property type="molecule type" value="Genomic_DNA"/>
</dbReference>
<dbReference type="SUPFAM" id="SSF56784">
    <property type="entry name" value="HAD-like"/>
    <property type="match status" value="1"/>
</dbReference>
<dbReference type="PANTHER" id="PTHR46191:SF2">
    <property type="entry name" value="HALOACID DEHALOGENASE-LIKE HYDROLASE DOMAIN-CONTAINING PROTEIN 3"/>
    <property type="match status" value="1"/>
</dbReference>
<evidence type="ECO:0000256" key="1">
    <source>
        <dbReference type="SAM" id="MobiDB-lite"/>
    </source>
</evidence>
<feature type="region of interest" description="Disordered" evidence="1">
    <location>
        <begin position="307"/>
        <end position="341"/>
    </location>
</feature>
<protein>
    <recommendedName>
        <fullName evidence="4">Haloacid dehalogenase</fullName>
    </recommendedName>
</protein>
<dbReference type="InterPro" id="IPR036412">
    <property type="entry name" value="HAD-like_sf"/>
</dbReference>
<organism evidence="2 3">
    <name type="scientific">Nothophoma quercina</name>
    <dbReference type="NCBI Taxonomy" id="749835"/>
    <lineage>
        <taxon>Eukaryota</taxon>
        <taxon>Fungi</taxon>
        <taxon>Dikarya</taxon>
        <taxon>Ascomycota</taxon>
        <taxon>Pezizomycotina</taxon>
        <taxon>Dothideomycetes</taxon>
        <taxon>Pleosporomycetidae</taxon>
        <taxon>Pleosporales</taxon>
        <taxon>Pleosporineae</taxon>
        <taxon>Didymellaceae</taxon>
        <taxon>Nothophoma</taxon>
    </lineage>
</organism>
<proteinExistence type="predicted"/>
<evidence type="ECO:0000313" key="3">
    <source>
        <dbReference type="Proteomes" id="UP001521222"/>
    </source>
</evidence>
<dbReference type="PANTHER" id="PTHR46191">
    <property type="match status" value="1"/>
</dbReference>